<feature type="transmembrane region" description="Helical" evidence="7">
    <location>
        <begin position="337"/>
        <end position="359"/>
    </location>
</feature>
<evidence type="ECO:0000256" key="3">
    <source>
        <dbReference type="ARBA" id="ARBA00022692"/>
    </source>
</evidence>
<evidence type="ECO:0000256" key="6">
    <source>
        <dbReference type="ARBA" id="ARBA00038076"/>
    </source>
</evidence>
<evidence type="ECO:0000313" key="10">
    <source>
        <dbReference type="EMBL" id="RSX46805.1"/>
    </source>
</evidence>
<dbReference type="GO" id="GO:0022857">
    <property type="term" value="F:transmembrane transporter activity"/>
    <property type="evidence" value="ECO:0007669"/>
    <property type="project" value="TreeGrafter"/>
</dbReference>
<evidence type="ECO:0000256" key="2">
    <source>
        <dbReference type="ARBA" id="ARBA00022475"/>
    </source>
</evidence>
<comment type="subcellular location">
    <subcellularLocation>
        <location evidence="1">Cell membrane</location>
        <topology evidence="1">Multi-pass membrane protein</topology>
    </subcellularLocation>
</comment>
<evidence type="ECO:0000256" key="1">
    <source>
        <dbReference type="ARBA" id="ARBA00004651"/>
    </source>
</evidence>
<feature type="domain" description="ABC3 transporter permease C-terminal" evidence="8">
    <location>
        <begin position="287"/>
        <end position="401"/>
    </location>
</feature>
<dbReference type="InterPro" id="IPR025857">
    <property type="entry name" value="MacB_PCD"/>
</dbReference>
<dbReference type="InterPro" id="IPR003838">
    <property type="entry name" value="ABC3_permease_C"/>
</dbReference>
<keyword evidence="3 7" id="KW-0812">Transmembrane</keyword>
<proteinExistence type="inferred from homology"/>
<dbReference type="GO" id="GO:0005886">
    <property type="term" value="C:plasma membrane"/>
    <property type="evidence" value="ECO:0007669"/>
    <property type="project" value="UniProtKB-SubCell"/>
</dbReference>
<evidence type="ECO:0000259" key="9">
    <source>
        <dbReference type="Pfam" id="PF12704"/>
    </source>
</evidence>
<feature type="transmembrane region" description="Helical" evidence="7">
    <location>
        <begin position="371"/>
        <end position="391"/>
    </location>
</feature>
<dbReference type="AlphaFoldDB" id="A0A430F624"/>
<dbReference type="EMBL" id="QXGI01000006">
    <property type="protein sequence ID" value="RSX46805.1"/>
    <property type="molecule type" value="Genomic_DNA"/>
</dbReference>
<gene>
    <name evidence="10" type="ORF">D2E22_1486</name>
</gene>
<dbReference type="PANTHER" id="PTHR30572">
    <property type="entry name" value="MEMBRANE COMPONENT OF TRANSPORTER-RELATED"/>
    <property type="match status" value="1"/>
</dbReference>
<comment type="caution">
    <text evidence="10">The sequence shown here is derived from an EMBL/GenBank/DDBJ whole genome shotgun (WGS) entry which is preliminary data.</text>
</comment>
<dbReference type="OrthoDB" id="9770036at2"/>
<feature type="transmembrane region" description="Helical" evidence="7">
    <location>
        <begin position="279"/>
        <end position="300"/>
    </location>
</feature>
<dbReference type="PANTHER" id="PTHR30572:SF4">
    <property type="entry name" value="ABC TRANSPORTER PERMEASE YTRF"/>
    <property type="match status" value="1"/>
</dbReference>
<comment type="similarity">
    <text evidence="6">Belongs to the ABC-4 integral membrane protein family.</text>
</comment>
<evidence type="ECO:0000313" key="11">
    <source>
        <dbReference type="Proteomes" id="UP000288052"/>
    </source>
</evidence>
<reference evidence="10 11" key="1">
    <citation type="submission" date="2018-09" db="EMBL/GenBank/DDBJ databases">
        <title>Characterization of the phylogenetic diversity of five novel species belonging to the genus Bifidobacterium.</title>
        <authorList>
            <person name="Lugli G.A."/>
            <person name="Duranti S."/>
            <person name="Milani C."/>
        </authorList>
    </citation>
    <scope>NUCLEOTIDE SEQUENCE [LARGE SCALE GENOMIC DNA]</scope>
    <source>
        <strain evidence="10 11">2020B</strain>
    </source>
</reference>
<dbReference type="Pfam" id="PF02687">
    <property type="entry name" value="FtsX"/>
    <property type="match status" value="1"/>
</dbReference>
<dbReference type="Proteomes" id="UP000288052">
    <property type="component" value="Unassembled WGS sequence"/>
</dbReference>
<keyword evidence="4 7" id="KW-1133">Transmembrane helix</keyword>
<protein>
    <submittedName>
        <fullName evidence="10">ABC transporter permease</fullName>
    </submittedName>
</protein>
<sequence length="408" mass="42909">MADKTTVPAVRPVPAARAKNRVMFWKMILLAGVRRRSQALMAVLCATIGAGTLLCLATICLVVPAQMNEELRSYGANLIVTANGGFDAETADEVTDAVEAVAPAQSASYRYESVRINSAPYTLAGIEAQDVRAINRHWSVEGDWPANGNVMMGRDVAEGLGVKIGSTITIGLRDERADAALRNGRRSTDILSDDGTPMCVGGIVDTGGAEDSLVYMSAGDMERLAGARGADVLEFASQGAPDELTALAETLQTTGARGAVRYQAHQVTRMTSSNARIITMLRTLFGVVSIVALALTLVGVSTTMSSIVARRRAEIGLRRALGATSRSIAGEFLVESAVYGVVGGAIGCAAGYGIAYALCAQVFDRRVGFSWWLAALCVLVSVALAVVASIGPVRRATRIDPAVVLREE</sequence>
<name>A0A430F624_9BIFI</name>
<evidence type="ECO:0000256" key="7">
    <source>
        <dbReference type="SAM" id="Phobius"/>
    </source>
</evidence>
<dbReference type="Pfam" id="PF12704">
    <property type="entry name" value="MacB_PCD"/>
    <property type="match status" value="1"/>
</dbReference>
<evidence type="ECO:0000256" key="4">
    <source>
        <dbReference type="ARBA" id="ARBA00022989"/>
    </source>
</evidence>
<keyword evidence="2" id="KW-1003">Cell membrane</keyword>
<keyword evidence="11" id="KW-1185">Reference proteome</keyword>
<evidence type="ECO:0000259" key="8">
    <source>
        <dbReference type="Pfam" id="PF02687"/>
    </source>
</evidence>
<evidence type="ECO:0000256" key="5">
    <source>
        <dbReference type="ARBA" id="ARBA00023136"/>
    </source>
</evidence>
<keyword evidence="5 7" id="KW-0472">Membrane</keyword>
<accession>A0A430F624</accession>
<feature type="transmembrane region" description="Helical" evidence="7">
    <location>
        <begin position="39"/>
        <end position="63"/>
    </location>
</feature>
<feature type="domain" description="MacB-like periplasmic core" evidence="9">
    <location>
        <begin position="40"/>
        <end position="225"/>
    </location>
</feature>
<organism evidence="10 11">
    <name type="scientific">Bifidobacterium castoris</name>
    <dbReference type="NCBI Taxonomy" id="2306972"/>
    <lineage>
        <taxon>Bacteria</taxon>
        <taxon>Bacillati</taxon>
        <taxon>Actinomycetota</taxon>
        <taxon>Actinomycetes</taxon>
        <taxon>Bifidobacteriales</taxon>
        <taxon>Bifidobacteriaceae</taxon>
        <taxon>Bifidobacterium</taxon>
    </lineage>
</organism>
<dbReference type="InterPro" id="IPR050250">
    <property type="entry name" value="Macrolide_Exporter_MacB"/>
</dbReference>